<feature type="chain" id="PRO_5030878529" evidence="12">
    <location>
        <begin position="30"/>
        <end position="852"/>
    </location>
</feature>
<dbReference type="InterPro" id="IPR015919">
    <property type="entry name" value="Cadherin-like_sf"/>
</dbReference>
<keyword evidence="2" id="KW-0245">EGF-like domain</keyword>
<dbReference type="InterPro" id="IPR002126">
    <property type="entry name" value="Cadherin-like_dom"/>
</dbReference>
<keyword evidence="10" id="KW-1015">Disulfide bond</keyword>
<evidence type="ECO:0000256" key="3">
    <source>
        <dbReference type="ARBA" id="ARBA00022692"/>
    </source>
</evidence>
<evidence type="ECO:0000256" key="1">
    <source>
        <dbReference type="ARBA" id="ARBA00004167"/>
    </source>
</evidence>
<keyword evidence="9" id="KW-0472">Membrane</keyword>
<dbReference type="InterPro" id="IPR026444">
    <property type="entry name" value="Secre_tail"/>
</dbReference>
<dbReference type="CDD" id="cd11304">
    <property type="entry name" value="Cadherin_repeat"/>
    <property type="match status" value="3"/>
</dbReference>
<dbReference type="FunFam" id="2.60.40.60:FF:000032">
    <property type="entry name" value="FAT atypical cadherin 1"/>
    <property type="match status" value="1"/>
</dbReference>
<keyword evidence="11" id="KW-0325">Glycoprotein</keyword>
<dbReference type="PANTHER" id="PTHR24026:SF126">
    <property type="entry name" value="PROTOCADHERIN FAT 4"/>
    <property type="match status" value="1"/>
</dbReference>
<dbReference type="RefSeq" id="WP_168882123.1">
    <property type="nucleotide sequence ID" value="NZ_JABAIL010000003.1"/>
</dbReference>
<evidence type="ECO:0000256" key="8">
    <source>
        <dbReference type="ARBA" id="ARBA00022989"/>
    </source>
</evidence>
<evidence type="ECO:0000256" key="7">
    <source>
        <dbReference type="ARBA" id="ARBA00022889"/>
    </source>
</evidence>
<accession>A0A7X8XVM2</accession>
<dbReference type="PROSITE" id="PS50268">
    <property type="entry name" value="CADHERIN_2"/>
    <property type="match status" value="3"/>
</dbReference>
<evidence type="ECO:0000256" key="11">
    <source>
        <dbReference type="ARBA" id="ARBA00023180"/>
    </source>
</evidence>
<dbReference type="Gene3D" id="3.40.50.1820">
    <property type="entry name" value="alpha/beta hydrolase"/>
    <property type="match status" value="1"/>
</dbReference>
<keyword evidence="15" id="KW-1185">Reference proteome</keyword>
<keyword evidence="6" id="KW-0106">Calcium</keyword>
<dbReference type="GO" id="GO:0005886">
    <property type="term" value="C:plasma membrane"/>
    <property type="evidence" value="ECO:0007669"/>
    <property type="project" value="UniProtKB-SubCell"/>
</dbReference>
<evidence type="ECO:0000256" key="4">
    <source>
        <dbReference type="ARBA" id="ARBA00022729"/>
    </source>
</evidence>
<evidence type="ECO:0000256" key="10">
    <source>
        <dbReference type="ARBA" id="ARBA00023157"/>
    </source>
</evidence>
<evidence type="ECO:0000256" key="9">
    <source>
        <dbReference type="ARBA" id="ARBA00023136"/>
    </source>
</evidence>
<comment type="caution">
    <text evidence="14">The sequence shown here is derived from an EMBL/GenBank/DDBJ whole genome shotgun (WGS) entry which is preliminary data.</text>
</comment>
<sequence>MDTTITTFRTLQHTIFTLLLFMASVGTEAALLATAIDITANEPNVDYYLFGRDQNGDTLDDSDFISEGTHTDRFAGKFSNTDASDWITLQNNSGTFLFNGSNGVNKQSWMGATLNFDILLDQSYNNTYVPKIIIICMNNGVEKKYIIDISDQVDLNLNTWQNIAISFTQEKETSPTTNSEGVITGGEYQNTFANNIAQNAQRFKAIRFTTYYAGSVTQAKFKLRDMHVKGTFEWETQNTSFVHKNENNKNATMIYRYSKKARWSDTDKIPAFIFLHGNGGGDNALGSDAQWSLYERPIAATKHSSYIFEPKSGNSGGSLSDHQINEFLDHIISNYNVDPDRIYLGGFSAGGIVTSRFLTTDGANRLAAAYFINGAMLQSLKNYQKMDWSRVTNLSTWIINNLDDPTVPHNKTSNREGSTSRLNNVLVANGANNVLRLHESGAHSIKIPRNFSPSFLEFIYSARRGGTPINTAPSISDATFNINENSAVSSVVGTVSASDPESDVLTFSIVSGNSLGAFQINATSGKITVADNTPLDFETNPSFKLTIQVSDGEFTDEASIIINLNDIDENTAPSISDTTFSINENSAVSSVVGTVSASDPEEDDLTFSIVSGNGLGAFQINSNTGEISVNDNFILDFETNPSFQLTVQVSDGKLSNEASITINLNDIDENTSPSISDATFIIDENSDVSTVVCTVSTFDNEGDDLTFSIVSGNDLGAFKIDSNTGEISVNDNSILDFETNPSFQLTIQVNDGEFSDKATITIHLNDVDDTNIVLGLYDDIGNVISVYPNPTYDFVNVDWSDFEYAVVYNLQGKEIITSQLRTLDLRSLNPDVYLVNVFGKNSKRISLRVLKK</sequence>
<dbReference type="SUPFAM" id="SSF49313">
    <property type="entry name" value="Cadherin-like"/>
    <property type="match status" value="3"/>
</dbReference>
<reference evidence="14 15" key="1">
    <citation type="submission" date="2020-04" db="EMBL/GenBank/DDBJ databases">
        <title>Flammeovirga sp. SR4, a novel species isolated from seawater.</title>
        <authorList>
            <person name="Wang X."/>
        </authorList>
    </citation>
    <scope>NUCLEOTIDE SEQUENCE [LARGE SCALE GENOMIC DNA]</scope>
    <source>
        <strain evidence="14 15">SR4</strain>
    </source>
</reference>
<dbReference type="Proteomes" id="UP000585050">
    <property type="component" value="Unassembled WGS sequence"/>
</dbReference>
<dbReference type="GO" id="GO:0005509">
    <property type="term" value="F:calcium ion binding"/>
    <property type="evidence" value="ECO:0007669"/>
    <property type="project" value="InterPro"/>
</dbReference>
<evidence type="ECO:0000256" key="2">
    <source>
        <dbReference type="ARBA" id="ARBA00022536"/>
    </source>
</evidence>
<evidence type="ECO:0000259" key="13">
    <source>
        <dbReference type="PROSITE" id="PS50268"/>
    </source>
</evidence>
<evidence type="ECO:0000313" key="15">
    <source>
        <dbReference type="Proteomes" id="UP000585050"/>
    </source>
</evidence>
<proteinExistence type="predicted"/>
<keyword evidence="4 12" id="KW-0732">Signal</keyword>
<dbReference type="Pfam" id="PF00028">
    <property type="entry name" value="Cadherin"/>
    <property type="match status" value="3"/>
</dbReference>
<evidence type="ECO:0000256" key="6">
    <source>
        <dbReference type="ARBA" id="ARBA00022837"/>
    </source>
</evidence>
<name>A0A7X8XVM2_9BACT</name>
<dbReference type="SMART" id="SM00112">
    <property type="entry name" value="CA"/>
    <property type="match status" value="3"/>
</dbReference>
<comment type="subcellular location">
    <subcellularLocation>
        <location evidence="1">Membrane</location>
        <topology evidence="1">Single-pass membrane protein</topology>
    </subcellularLocation>
</comment>
<evidence type="ECO:0000256" key="5">
    <source>
        <dbReference type="ARBA" id="ARBA00022737"/>
    </source>
</evidence>
<evidence type="ECO:0000313" key="14">
    <source>
        <dbReference type="EMBL" id="NLR91399.1"/>
    </source>
</evidence>
<feature type="domain" description="Cadherin" evidence="13">
    <location>
        <begin position="574"/>
        <end position="675"/>
    </location>
</feature>
<dbReference type="Gene3D" id="2.60.40.60">
    <property type="entry name" value="Cadherins"/>
    <property type="match status" value="3"/>
</dbReference>
<feature type="domain" description="Cadherin" evidence="13">
    <location>
        <begin position="674"/>
        <end position="792"/>
    </location>
</feature>
<dbReference type="GO" id="GO:0007156">
    <property type="term" value="P:homophilic cell adhesion via plasma membrane adhesion molecules"/>
    <property type="evidence" value="ECO:0007669"/>
    <property type="project" value="InterPro"/>
</dbReference>
<dbReference type="AlphaFoldDB" id="A0A7X8XVM2"/>
<dbReference type="PRINTS" id="PR00205">
    <property type="entry name" value="CADHERIN"/>
</dbReference>
<dbReference type="EMBL" id="JABAIL010000003">
    <property type="protein sequence ID" value="NLR91399.1"/>
    <property type="molecule type" value="Genomic_DNA"/>
</dbReference>
<keyword evidence="7" id="KW-0130">Cell adhesion</keyword>
<feature type="domain" description="Cadherin" evidence="13">
    <location>
        <begin position="474"/>
        <end position="575"/>
    </location>
</feature>
<dbReference type="PANTHER" id="PTHR24026">
    <property type="entry name" value="FAT ATYPICAL CADHERIN-RELATED"/>
    <property type="match status" value="1"/>
</dbReference>
<dbReference type="NCBIfam" id="TIGR04183">
    <property type="entry name" value="Por_Secre_tail"/>
    <property type="match status" value="1"/>
</dbReference>
<feature type="signal peptide" evidence="12">
    <location>
        <begin position="1"/>
        <end position="29"/>
    </location>
</feature>
<protein>
    <submittedName>
        <fullName evidence="14">T9SS type A sorting domain-containing protein</fullName>
    </submittedName>
</protein>
<keyword evidence="8" id="KW-1133">Transmembrane helix</keyword>
<keyword evidence="3" id="KW-0812">Transmembrane</keyword>
<dbReference type="InterPro" id="IPR029058">
    <property type="entry name" value="AB_hydrolase_fold"/>
</dbReference>
<dbReference type="SUPFAM" id="SSF53474">
    <property type="entry name" value="alpha/beta-Hydrolases"/>
    <property type="match status" value="1"/>
</dbReference>
<keyword evidence="5" id="KW-0677">Repeat</keyword>
<evidence type="ECO:0000256" key="12">
    <source>
        <dbReference type="SAM" id="SignalP"/>
    </source>
</evidence>
<organism evidence="14 15">
    <name type="scientific">Flammeovirga agarivorans</name>
    <dbReference type="NCBI Taxonomy" id="2726742"/>
    <lineage>
        <taxon>Bacteria</taxon>
        <taxon>Pseudomonadati</taxon>
        <taxon>Bacteroidota</taxon>
        <taxon>Cytophagia</taxon>
        <taxon>Cytophagales</taxon>
        <taxon>Flammeovirgaceae</taxon>
        <taxon>Flammeovirga</taxon>
    </lineage>
</organism>
<gene>
    <name evidence="14" type="ORF">HGP29_09295</name>
</gene>